<reference evidence="1 2" key="1">
    <citation type="journal article" date="2009" name="Nature">
        <title>The Sorghum bicolor genome and the diversification of grasses.</title>
        <authorList>
            <person name="Paterson A.H."/>
            <person name="Bowers J.E."/>
            <person name="Bruggmann R."/>
            <person name="Dubchak I."/>
            <person name="Grimwood J."/>
            <person name="Gundlach H."/>
            <person name="Haberer G."/>
            <person name="Hellsten U."/>
            <person name="Mitros T."/>
            <person name="Poliakov A."/>
            <person name="Schmutz J."/>
            <person name="Spannagl M."/>
            <person name="Tang H."/>
            <person name="Wang X."/>
            <person name="Wicker T."/>
            <person name="Bharti A.K."/>
            <person name="Chapman J."/>
            <person name="Feltus F.A."/>
            <person name="Gowik U."/>
            <person name="Grigoriev I.V."/>
            <person name="Lyons E."/>
            <person name="Maher C.A."/>
            <person name="Martis M."/>
            <person name="Narechania A."/>
            <person name="Otillar R.P."/>
            <person name="Penning B.W."/>
            <person name="Salamov A.A."/>
            <person name="Wang Y."/>
            <person name="Zhang L."/>
            <person name="Carpita N.C."/>
            <person name="Freeling M."/>
            <person name="Gingle A.R."/>
            <person name="Hash C.T."/>
            <person name="Keller B."/>
            <person name="Klein P."/>
            <person name="Kresovich S."/>
            <person name="McCann M.C."/>
            <person name="Ming R."/>
            <person name="Peterson D.G."/>
            <person name="Mehboob-ur-Rahman"/>
            <person name="Ware D."/>
            <person name="Westhoff P."/>
            <person name="Mayer K.F."/>
            <person name="Messing J."/>
            <person name="Rokhsar D.S."/>
        </authorList>
    </citation>
    <scope>NUCLEOTIDE SEQUENCE [LARGE SCALE GENOMIC DNA]</scope>
    <source>
        <strain evidence="2">cv. BTx623</strain>
    </source>
</reference>
<reference evidence="2" key="2">
    <citation type="journal article" date="2018" name="Plant J.">
        <title>The Sorghum bicolor reference genome: improved assembly, gene annotations, a transcriptome atlas, and signatures of genome organization.</title>
        <authorList>
            <person name="McCormick R.F."/>
            <person name="Truong S.K."/>
            <person name="Sreedasyam A."/>
            <person name="Jenkins J."/>
            <person name="Shu S."/>
            <person name="Sims D."/>
            <person name="Kennedy M."/>
            <person name="Amirebrahimi M."/>
            <person name="Weers B.D."/>
            <person name="McKinley B."/>
            <person name="Mattison A."/>
            <person name="Morishige D.T."/>
            <person name="Grimwood J."/>
            <person name="Schmutz J."/>
            <person name="Mullet J.E."/>
        </authorList>
    </citation>
    <scope>NUCLEOTIDE SEQUENCE [LARGE SCALE GENOMIC DNA]</scope>
    <source>
        <strain evidence="2">cv. BTx623</strain>
    </source>
</reference>
<evidence type="ECO:0000313" key="2">
    <source>
        <dbReference type="Proteomes" id="UP000000768"/>
    </source>
</evidence>
<organism evidence="1 2">
    <name type="scientific">Sorghum bicolor</name>
    <name type="common">Sorghum</name>
    <name type="synonym">Sorghum vulgare</name>
    <dbReference type="NCBI Taxonomy" id="4558"/>
    <lineage>
        <taxon>Eukaryota</taxon>
        <taxon>Viridiplantae</taxon>
        <taxon>Streptophyta</taxon>
        <taxon>Embryophyta</taxon>
        <taxon>Tracheophyta</taxon>
        <taxon>Spermatophyta</taxon>
        <taxon>Magnoliopsida</taxon>
        <taxon>Liliopsida</taxon>
        <taxon>Poales</taxon>
        <taxon>Poaceae</taxon>
        <taxon>PACMAD clade</taxon>
        <taxon>Panicoideae</taxon>
        <taxon>Andropogonodae</taxon>
        <taxon>Andropogoneae</taxon>
        <taxon>Sorghinae</taxon>
        <taxon>Sorghum</taxon>
    </lineage>
</organism>
<accession>A0A1Z5SAV6</accession>
<dbReference type="InParanoid" id="A0A1Z5SAV6"/>
<protein>
    <submittedName>
        <fullName evidence="1">Uncharacterized protein</fullName>
    </submittedName>
</protein>
<dbReference type="Gramene" id="OQU93048">
    <property type="protein sequence ID" value="OQU93048"/>
    <property type="gene ID" value="SORBI_3001G466450"/>
</dbReference>
<keyword evidence="2" id="KW-1185">Reference proteome</keyword>
<evidence type="ECO:0000313" key="1">
    <source>
        <dbReference type="EMBL" id="OQU93048.1"/>
    </source>
</evidence>
<sequence length="62" mass="7082">MQGDGSRSNESMVSGASLVRSIWWGCHHIIWIDGDMFSYLEAIFCVKKKEQGAILEHLEDLR</sequence>
<proteinExistence type="predicted"/>
<gene>
    <name evidence="1" type="ORF">SORBI_3001G466450</name>
</gene>
<dbReference type="Proteomes" id="UP000000768">
    <property type="component" value="Chromosome 1"/>
</dbReference>
<dbReference type="EMBL" id="CM000760">
    <property type="protein sequence ID" value="OQU93048.1"/>
    <property type="molecule type" value="Genomic_DNA"/>
</dbReference>
<name>A0A1Z5SAV6_SORBI</name>
<dbReference type="AlphaFoldDB" id="A0A1Z5SAV6"/>